<dbReference type="EMBL" id="BAAAYN010000006">
    <property type="protein sequence ID" value="GAA3383901.1"/>
    <property type="molecule type" value="Genomic_DNA"/>
</dbReference>
<keyword evidence="3" id="KW-1185">Reference proteome</keyword>
<feature type="domain" description="Peptidoglycan binding-like" evidence="1">
    <location>
        <begin position="29"/>
        <end position="87"/>
    </location>
</feature>
<evidence type="ECO:0000259" key="1">
    <source>
        <dbReference type="Pfam" id="PF01471"/>
    </source>
</evidence>
<dbReference type="SUPFAM" id="SSF47090">
    <property type="entry name" value="PGBD-like"/>
    <property type="match status" value="1"/>
</dbReference>
<evidence type="ECO:0000313" key="2">
    <source>
        <dbReference type="EMBL" id="GAA3383901.1"/>
    </source>
</evidence>
<organism evidence="2 3">
    <name type="scientific">Cryptosporangium minutisporangium</name>
    <dbReference type="NCBI Taxonomy" id="113569"/>
    <lineage>
        <taxon>Bacteria</taxon>
        <taxon>Bacillati</taxon>
        <taxon>Actinomycetota</taxon>
        <taxon>Actinomycetes</taxon>
        <taxon>Cryptosporangiales</taxon>
        <taxon>Cryptosporangiaceae</taxon>
        <taxon>Cryptosporangium</taxon>
    </lineage>
</organism>
<sequence length="373" mass="39433">MLTSTLFAGVADLAAVAAGQRTIRAGESSASVALIQQALVTLGFALPSGGADGIFGGETGTVVSAFKVDRGLSPADPVVGKGTMARLDRELSFLDGVVDPTYATDRKLLRSEPFTAGVLDAVLPDLDIGQALLDTLELGDKLCFSMSMAILDAPQVASFVGRFVEPKIEQDYCKQTGPCTADDFFDTVNSPTPYTDFLRAHNPTISPAVVTAVGSRSRPDIISHRPGATPMWYEIKPLSPGGVRDGLAKGIALKQIYKDNGFPYKPGTTYRPSSEIELGHFLTPQGEDIEVFLEVRRLLPGLLFYRLCLRGDYVQFLNRVRVVAGLLAILAALAPELLAAGAAAEEVTAFLALLRAAATALGLGSLPSLVPVP</sequence>
<comment type="caution">
    <text evidence="2">The sequence shown here is derived from an EMBL/GenBank/DDBJ whole genome shotgun (WGS) entry which is preliminary data.</text>
</comment>
<dbReference type="InterPro" id="IPR002477">
    <property type="entry name" value="Peptidoglycan-bd-like"/>
</dbReference>
<evidence type="ECO:0000313" key="3">
    <source>
        <dbReference type="Proteomes" id="UP001501676"/>
    </source>
</evidence>
<gene>
    <name evidence="2" type="ORF">GCM10020369_11590</name>
</gene>
<dbReference type="RefSeq" id="WP_345726912.1">
    <property type="nucleotide sequence ID" value="NZ_BAAAYN010000006.1"/>
</dbReference>
<protein>
    <recommendedName>
        <fullName evidence="1">Peptidoglycan binding-like domain-containing protein</fullName>
    </recommendedName>
</protein>
<accession>A0ABP6SRT4</accession>
<reference evidence="3" key="1">
    <citation type="journal article" date="2019" name="Int. J. Syst. Evol. Microbiol.">
        <title>The Global Catalogue of Microorganisms (GCM) 10K type strain sequencing project: providing services to taxonomists for standard genome sequencing and annotation.</title>
        <authorList>
            <consortium name="The Broad Institute Genomics Platform"/>
            <consortium name="The Broad Institute Genome Sequencing Center for Infectious Disease"/>
            <person name="Wu L."/>
            <person name="Ma J."/>
        </authorList>
    </citation>
    <scope>NUCLEOTIDE SEQUENCE [LARGE SCALE GENOMIC DNA]</scope>
    <source>
        <strain evidence="3">JCM 9458</strain>
    </source>
</reference>
<name>A0ABP6SRT4_9ACTN</name>
<dbReference type="Pfam" id="PF01471">
    <property type="entry name" value="PG_binding_1"/>
    <property type="match status" value="1"/>
</dbReference>
<proteinExistence type="predicted"/>
<dbReference type="Gene3D" id="1.10.101.10">
    <property type="entry name" value="PGBD-like superfamily/PGBD"/>
    <property type="match status" value="1"/>
</dbReference>
<dbReference type="Proteomes" id="UP001501676">
    <property type="component" value="Unassembled WGS sequence"/>
</dbReference>
<dbReference type="InterPro" id="IPR036365">
    <property type="entry name" value="PGBD-like_sf"/>
</dbReference>
<dbReference type="InterPro" id="IPR036366">
    <property type="entry name" value="PGBDSf"/>
</dbReference>